<reference evidence="1" key="1">
    <citation type="journal article" date="2020" name="Nature">
        <title>Giant virus diversity and host interactions through global metagenomics.</title>
        <authorList>
            <person name="Schulz F."/>
            <person name="Roux S."/>
            <person name="Paez-Espino D."/>
            <person name="Jungbluth S."/>
            <person name="Walsh D.A."/>
            <person name="Denef V.J."/>
            <person name="McMahon K.D."/>
            <person name="Konstantinidis K.T."/>
            <person name="Eloe-Fadrosh E.A."/>
            <person name="Kyrpides N.C."/>
            <person name="Woyke T."/>
        </authorList>
    </citation>
    <scope>NUCLEOTIDE SEQUENCE</scope>
    <source>
        <strain evidence="1">GVMAG-M-3300009180-1</strain>
    </source>
</reference>
<sequence length="296" mass="34606">MNYSKRRDFEPILNMNHLANNTESRQAYYISHNGLGDLIISTSALRFFTKYYNRVFLICKNIHYAQLQLILQDEPRITIVSVVMDSPFGEFDNSITVLRDAYVNSDVFCCGHLRKVNPTKITNKSILSYNPNNLSYNTEFDTVDASFINKFYTDAHLDLRIYYEYFSIPSTPQSRELYDLVKDYKRVIFTQTKCSSNIKLNIDGVKLKYMNDDDAIILCNDENLYDKTTNPTKYEKSQRFVKNNIAWYIDTILNCNEIYTIDSCFIAIVLPLVKTNRLKADVVRIIKRELVNEILL</sequence>
<proteinExistence type="predicted"/>
<dbReference type="AlphaFoldDB" id="A0A6C0F4P5"/>
<protein>
    <submittedName>
        <fullName evidence="1">Uncharacterized protein</fullName>
    </submittedName>
</protein>
<organism evidence="1">
    <name type="scientific">viral metagenome</name>
    <dbReference type="NCBI Taxonomy" id="1070528"/>
    <lineage>
        <taxon>unclassified sequences</taxon>
        <taxon>metagenomes</taxon>
        <taxon>organismal metagenomes</taxon>
    </lineage>
</organism>
<dbReference type="EMBL" id="MN739012">
    <property type="protein sequence ID" value="QHT35050.1"/>
    <property type="molecule type" value="Genomic_DNA"/>
</dbReference>
<name>A0A6C0F4P5_9ZZZZ</name>
<evidence type="ECO:0000313" key="1">
    <source>
        <dbReference type="EMBL" id="QHT35050.1"/>
    </source>
</evidence>
<accession>A0A6C0F4P5</accession>